<evidence type="ECO:0000256" key="5">
    <source>
        <dbReference type="ARBA" id="ARBA00023014"/>
    </source>
</evidence>
<dbReference type="PRINTS" id="PR00411">
    <property type="entry name" value="PNDRDTASEI"/>
</dbReference>
<evidence type="ECO:0000256" key="2">
    <source>
        <dbReference type="ARBA" id="ARBA00022723"/>
    </source>
</evidence>
<keyword evidence="3" id="KW-0560">Oxidoreductase</keyword>
<proteinExistence type="predicted"/>
<keyword evidence="5" id="KW-0411">Iron-sulfur</keyword>
<name>A0A934VNK4_9BACT</name>
<dbReference type="GO" id="GO:0046872">
    <property type="term" value="F:metal ion binding"/>
    <property type="evidence" value="ECO:0007669"/>
    <property type="project" value="UniProtKB-KW"/>
</dbReference>
<evidence type="ECO:0000256" key="1">
    <source>
        <dbReference type="ARBA" id="ARBA00022485"/>
    </source>
</evidence>
<dbReference type="AlphaFoldDB" id="A0A934VNK4"/>
<organism evidence="6 7">
    <name type="scientific">Pelagicoccus mobilis</name>
    <dbReference type="NCBI Taxonomy" id="415221"/>
    <lineage>
        <taxon>Bacteria</taxon>
        <taxon>Pseudomonadati</taxon>
        <taxon>Verrucomicrobiota</taxon>
        <taxon>Opitutia</taxon>
        <taxon>Puniceicoccales</taxon>
        <taxon>Pelagicoccaceae</taxon>
        <taxon>Pelagicoccus</taxon>
    </lineage>
</organism>
<dbReference type="GO" id="GO:0016491">
    <property type="term" value="F:oxidoreductase activity"/>
    <property type="evidence" value="ECO:0007669"/>
    <property type="project" value="UniProtKB-KW"/>
</dbReference>
<protein>
    <submittedName>
        <fullName evidence="6">FAD-dependent oxidoreductase</fullName>
    </submittedName>
</protein>
<dbReference type="InterPro" id="IPR039650">
    <property type="entry name" value="HdrA-like"/>
</dbReference>
<evidence type="ECO:0000313" key="6">
    <source>
        <dbReference type="EMBL" id="MBK1880041.1"/>
    </source>
</evidence>
<evidence type="ECO:0000313" key="7">
    <source>
        <dbReference type="Proteomes" id="UP000617628"/>
    </source>
</evidence>
<dbReference type="Proteomes" id="UP000617628">
    <property type="component" value="Unassembled WGS sequence"/>
</dbReference>
<comment type="caution">
    <text evidence="6">The sequence shown here is derived from an EMBL/GenBank/DDBJ whole genome shotgun (WGS) entry which is preliminary data.</text>
</comment>
<dbReference type="RefSeq" id="WP_200358553.1">
    <property type="nucleotide sequence ID" value="NZ_JAENIL010000068.1"/>
</dbReference>
<dbReference type="SUPFAM" id="SSF51905">
    <property type="entry name" value="FAD/NAD(P)-binding domain"/>
    <property type="match status" value="1"/>
</dbReference>
<evidence type="ECO:0000256" key="3">
    <source>
        <dbReference type="ARBA" id="ARBA00023002"/>
    </source>
</evidence>
<dbReference type="Gene3D" id="3.50.50.60">
    <property type="entry name" value="FAD/NAD(P)-binding domain"/>
    <property type="match status" value="1"/>
</dbReference>
<keyword evidence="7" id="KW-1185">Reference proteome</keyword>
<reference evidence="6" key="1">
    <citation type="submission" date="2021-01" db="EMBL/GenBank/DDBJ databases">
        <title>Modified the classification status of verrucomicrobia.</title>
        <authorList>
            <person name="Feng X."/>
        </authorList>
    </citation>
    <scope>NUCLEOTIDE SEQUENCE</scope>
    <source>
        <strain evidence="6">KCTC 13126</strain>
    </source>
</reference>
<dbReference type="InterPro" id="IPR036188">
    <property type="entry name" value="FAD/NAD-bd_sf"/>
</dbReference>
<dbReference type="PANTHER" id="PTHR43498">
    <property type="entry name" value="FERREDOXIN:COB-COM HETERODISULFIDE REDUCTASE SUBUNIT A"/>
    <property type="match status" value="1"/>
</dbReference>
<dbReference type="Pfam" id="PF12831">
    <property type="entry name" value="FAD_oxidored"/>
    <property type="match status" value="1"/>
</dbReference>
<dbReference type="EMBL" id="JAENIL010000068">
    <property type="protein sequence ID" value="MBK1880041.1"/>
    <property type="molecule type" value="Genomic_DNA"/>
</dbReference>
<dbReference type="PANTHER" id="PTHR43498:SF1">
    <property type="entry name" value="COB--COM HETERODISULFIDE REDUCTASE IRON-SULFUR SUBUNIT A"/>
    <property type="match status" value="1"/>
</dbReference>
<gene>
    <name evidence="6" type="ORF">JIN87_24365</name>
</gene>
<keyword evidence="1" id="KW-0004">4Fe-4S</keyword>
<keyword evidence="2" id="KW-0479">Metal-binding</keyword>
<sequence length="460" mass="49327">MNRRNFIKGQVAGTAILAASGLVHKASAQNLPTPDSQNPERLDVDVLVVGGGSAGHVAAIQAGRMGAKTVLLERNSQLGGTTTTGGVNFPGLFHAWGKQYISGIGWELVARTTKVDGKKLQDFSKVPKKHPQHQVRVNAHLYALLAEEACLEAGVSVAYYQFPQTIEKTSDGWLVTVVGQGVQYQLRCRQIIDCTGSASVVGMLGFERMWSDVRQPGTQMVVFKGFDKAVVQENKALIQKMYDEAIADGRLQKGDTWGGKAMAPFSGSSGSNHIFGADSSTAATQTQSNLAGRKHVLRMLKFMKTVPGGENATIDRMMNETASRETYRIKGESIVTVRDYTTGRIFDDALCYSFYPIDLHDEHGVKPQPLPHGKVPTIPRGALIPKGSKNIMVAGRCLSSDRLANSAARVQASCMAMGQAAAVTASLAAKSGLTPSEVPLDQIRAKLKEHGAIVPKGGRV</sequence>
<dbReference type="GO" id="GO:0051539">
    <property type="term" value="F:4 iron, 4 sulfur cluster binding"/>
    <property type="evidence" value="ECO:0007669"/>
    <property type="project" value="UniProtKB-KW"/>
</dbReference>
<evidence type="ECO:0000256" key="4">
    <source>
        <dbReference type="ARBA" id="ARBA00023004"/>
    </source>
</evidence>
<accession>A0A934VNK4</accession>
<keyword evidence="4" id="KW-0408">Iron</keyword>